<accession>A0ACC0A1F5</accession>
<reference evidence="2" key="1">
    <citation type="journal article" date="2023" name="Nat. Plants">
        <title>Single-cell RNA sequencing provides a high-resolution roadmap for understanding the multicellular compartmentation of specialized metabolism.</title>
        <authorList>
            <person name="Sun S."/>
            <person name="Shen X."/>
            <person name="Li Y."/>
            <person name="Li Y."/>
            <person name="Wang S."/>
            <person name="Li R."/>
            <person name="Zhang H."/>
            <person name="Shen G."/>
            <person name="Guo B."/>
            <person name="Wei J."/>
            <person name="Xu J."/>
            <person name="St-Pierre B."/>
            <person name="Chen S."/>
            <person name="Sun C."/>
        </authorList>
    </citation>
    <scope>NUCLEOTIDE SEQUENCE [LARGE SCALE GENOMIC DNA]</scope>
</reference>
<dbReference type="Proteomes" id="UP001060085">
    <property type="component" value="Linkage Group LG07"/>
</dbReference>
<comment type="caution">
    <text evidence="1">The sequence shown here is derived from an EMBL/GenBank/DDBJ whole genome shotgun (WGS) entry which is preliminary data.</text>
</comment>
<protein>
    <submittedName>
        <fullName evidence="1">Uncharacterized protein</fullName>
    </submittedName>
</protein>
<evidence type="ECO:0000313" key="1">
    <source>
        <dbReference type="EMBL" id="KAI5654277.1"/>
    </source>
</evidence>
<evidence type="ECO:0000313" key="2">
    <source>
        <dbReference type="Proteomes" id="UP001060085"/>
    </source>
</evidence>
<proteinExistence type="predicted"/>
<name>A0ACC0A1F5_CATRO</name>
<sequence>MKSKPSSVMPLGQRSIPSTFLFRCTNRSNGSECKKDISIKASNEKVSRISFSEYLNKKLGRSSELPRSVLGKERPFSSAIGCENLSSCSKGESIGKKRGEADKGLSLDIILQQFKGPKTENENVNTSASGELGTGSSGDKFESRKRMRVLGDDDSEPKRRRKAKKTLASKEEPIPLFNHYANGCGWWDCDMEGVDNEEVGCSEVWEGMGSTTLGGLDWH</sequence>
<gene>
    <name evidence="1" type="ORF">M9H77_31464</name>
</gene>
<keyword evidence="2" id="KW-1185">Reference proteome</keyword>
<dbReference type="EMBL" id="CM044707">
    <property type="protein sequence ID" value="KAI5654277.1"/>
    <property type="molecule type" value="Genomic_DNA"/>
</dbReference>
<organism evidence="1 2">
    <name type="scientific">Catharanthus roseus</name>
    <name type="common">Madagascar periwinkle</name>
    <name type="synonym">Vinca rosea</name>
    <dbReference type="NCBI Taxonomy" id="4058"/>
    <lineage>
        <taxon>Eukaryota</taxon>
        <taxon>Viridiplantae</taxon>
        <taxon>Streptophyta</taxon>
        <taxon>Embryophyta</taxon>
        <taxon>Tracheophyta</taxon>
        <taxon>Spermatophyta</taxon>
        <taxon>Magnoliopsida</taxon>
        <taxon>eudicotyledons</taxon>
        <taxon>Gunneridae</taxon>
        <taxon>Pentapetalae</taxon>
        <taxon>asterids</taxon>
        <taxon>lamiids</taxon>
        <taxon>Gentianales</taxon>
        <taxon>Apocynaceae</taxon>
        <taxon>Rauvolfioideae</taxon>
        <taxon>Vinceae</taxon>
        <taxon>Catharanthinae</taxon>
        <taxon>Catharanthus</taxon>
    </lineage>
</organism>